<dbReference type="Proteomes" id="UP000595703">
    <property type="component" value="Plasmid pRVR1"/>
</dbReference>
<feature type="region of interest" description="Disordered" evidence="1">
    <location>
        <begin position="154"/>
        <end position="175"/>
    </location>
</feature>
<sequence>MTTTHHAHQQSTLTALRLGLLRTVYLSYDRQAARIASVADEALELLAVSDPKAAEALSARIRSAGIVGLTTDERALEHAAALGEDVATWPGRRDDIRDQFTYGLGGTEEAGSPRGRARTLWSNLLNHHPQVAVALAQQLRALPDTWLQDLFSTDQPDDIAAPTDPDQAPEAAPYHPDSEECWACAEEGTWCRWHRGNEAAWDYFTELMSALATDPTTQQILADSAAGGPESLHTLPGLAAALRDMWDEEETRYAVDSRLNALARAQNDNN</sequence>
<evidence type="ECO:0000313" key="2">
    <source>
        <dbReference type="EMBL" id="BBG20715.1"/>
    </source>
</evidence>
<geneLocation type="plasmid" evidence="2 3">
    <name>pRVR1</name>
</geneLocation>
<evidence type="ECO:0000256" key="1">
    <source>
        <dbReference type="SAM" id="MobiDB-lite"/>
    </source>
</evidence>
<name>A0A7R6QHZ6_9ACTN</name>
<dbReference type="RefSeq" id="WP_202239873.1">
    <property type="nucleotide sequence ID" value="NZ_AP018366.1"/>
</dbReference>
<dbReference type="EMBL" id="AP018366">
    <property type="protein sequence ID" value="BBG20715.1"/>
    <property type="molecule type" value="Genomic_DNA"/>
</dbReference>
<keyword evidence="3" id="KW-1185">Reference proteome</keyword>
<proteinExistence type="predicted"/>
<reference evidence="2 3" key="1">
    <citation type="journal article" date="2020" name="Sci. Rep.">
        <title>beta-carboline chemical signals induce reveromycin production through a LuxR family regulator in Streptomyces sp. SN-593.</title>
        <authorList>
            <person name="Panthee S."/>
            <person name="Kito N."/>
            <person name="Hayashi T."/>
            <person name="Shimizu T."/>
            <person name="Ishikawa J."/>
            <person name="Hamamoto H."/>
            <person name="Osada H."/>
            <person name="Takahashi S."/>
        </authorList>
    </citation>
    <scope>NUCLEOTIDE SEQUENCE [LARGE SCALE GENOMIC DNA]</scope>
    <source>
        <strain evidence="2 3">SN-593</strain>
        <plasmid evidence="2 3">pRVR1</plasmid>
    </source>
</reference>
<organism evidence="2 3">
    <name type="scientific">Actinacidiphila reveromycinica</name>
    <dbReference type="NCBI Taxonomy" id="659352"/>
    <lineage>
        <taxon>Bacteria</taxon>
        <taxon>Bacillati</taxon>
        <taxon>Actinomycetota</taxon>
        <taxon>Actinomycetes</taxon>
        <taxon>Kitasatosporales</taxon>
        <taxon>Streptomycetaceae</taxon>
        <taxon>Actinacidiphila</taxon>
    </lineage>
</organism>
<dbReference type="AlphaFoldDB" id="A0A7R6QHZ6"/>
<keyword evidence="2" id="KW-0614">Plasmid</keyword>
<evidence type="ECO:0000313" key="3">
    <source>
        <dbReference type="Proteomes" id="UP000595703"/>
    </source>
</evidence>
<dbReference type="KEGG" id="arev:RVR_P198"/>
<protein>
    <submittedName>
        <fullName evidence="2">Uncharacterized protein</fullName>
    </submittedName>
</protein>
<gene>
    <name evidence="2" type="ORF">RVR_P198</name>
</gene>
<accession>A0A7R6QHZ6</accession>